<dbReference type="Pfam" id="PF14223">
    <property type="entry name" value="Retrotran_gag_2"/>
    <property type="match status" value="1"/>
</dbReference>
<dbReference type="Proteomes" id="UP000187406">
    <property type="component" value="Unassembled WGS sequence"/>
</dbReference>
<organism evidence="1 2">
    <name type="scientific">Cephalotus follicularis</name>
    <name type="common">Albany pitcher plant</name>
    <dbReference type="NCBI Taxonomy" id="3775"/>
    <lineage>
        <taxon>Eukaryota</taxon>
        <taxon>Viridiplantae</taxon>
        <taxon>Streptophyta</taxon>
        <taxon>Embryophyta</taxon>
        <taxon>Tracheophyta</taxon>
        <taxon>Spermatophyta</taxon>
        <taxon>Magnoliopsida</taxon>
        <taxon>eudicotyledons</taxon>
        <taxon>Gunneridae</taxon>
        <taxon>Pentapetalae</taxon>
        <taxon>rosids</taxon>
        <taxon>fabids</taxon>
        <taxon>Oxalidales</taxon>
        <taxon>Cephalotaceae</taxon>
        <taxon>Cephalotus</taxon>
    </lineage>
</organism>
<dbReference type="OrthoDB" id="1746033at2759"/>
<dbReference type="AlphaFoldDB" id="A0A1Q3BR93"/>
<dbReference type="EMBL" id="BDDD01000807">
    <property type="protein sequence ID" value="GAV70419.1"/>
    <property type="molecule type" value="Genomic_DNA"/>
</dbReference>
<accession>A0A1Q3BR93</accession>
<dbReference type="InParanoid" id="A0A1Q3BR93"/>
<dbReference type="PANTHER" id="PTHR37610">
    <property type="entry name" value="CCHC-TYPE DOMAIN-CONTAINING PROTEIN"/>
    <property type="match status" value="1"/>
</dbReference>
<reference evidence="2" key="1">
    <citation type="submission" date="2016-04" db="EMBL/GenBank/DDBJ databases">
        <title>Cephalotus genome sequencing.</title>
        <authorList>
            <person name="Fukushima K."/>
            <person name="Hasebe M."/>
            <person name="Fang X."/>
        </authorList>
    </citation>
    <scope>NUCLEOTIDE SEQUENCE [LARGE SCALE GENOMIC DNA]</scope>
    <source>
        <strain evidence="2">cv. St1</strain>
    </source>
</reference>
<sequence>GKGKEDYISGTTVPPDESSARYRTWKAENHMVMSWLLNSMTNEMGENLMYYQTAKVIWDATRETYSNKDNMSAIFEIKGILIDLTQGEMTITDYFNALIRYWQQLDMLEDIKWHCPEDNQQYKKILEKERIYKFLLGLNKELDEVRGRILSIKLLPSVCEVFSEVRREESRRKVMFGLGTKIPTSTESSALAANRGQSSSNTQ</sequence>
<gene>
    <name evidence="1" type="ORF">CFOL_v3_13917</name>
</gene>
<evidence type="ECO:0000313" key="2">
    <source>
        <dbReference type="Proteomes" id="UP000187406"/>
    </source>
</evidence>
<name>A0A1Q3BR93_CEPFO</name>
<proteinExistence type="predicted"/>
<protein>
    <submittedName>
        <fullName evidence="1">UBN2_3 domain-containing protein</fullName>
    </submittedName>
</protein>
<feature type="non-terminal residue" evidence="1">
    <location>
        <position position="1"/>
    </location>
</feature>
<dbReference type="PANTHER" id="PTHR37610:SF47">
    <property type="entry name" value="RETROTRANSPOSON COPIA-LIKE N-TERMINAL DOMAIN-CONTAINING PROTEIN"/>
    <property type="match status" value="1"/>
</dbReference>
<comment type="caution">
    <text evidence="1">The sequence shown here is derived from an EMBL/GenBank/DDBJ whole genome shotgun (WGS) entry which is preliminary data.</text>
</comment>
<evidence type="ECO:0000313" key="1">
    <source>
        <dbReference type="EMBL" id="GAV70419.1"/>
    </source>
</evidence>
<keyword evidence="2" id="KW-1185">Reference proteome</keyword>